<dbReference type="OrthoDB" id="26543at10239"/>
<name>A0A127KPJ4_9CAUD</name>
<dbReference type="RefSeq" id="YP_009301877.1">
    <property type="nucleotide sequence ID" value="NC_031238.1"/>
</dbReference>
<accession>A0A127KPJ4</accession>
<dbReference type="Proteomes" id="UP000201448">
    <property type="component" value="Segment"/>
</dbReference>
<dbReference type="KEGG" id="vg:29122805"/>
<evidence type="ECO:0000313" key="2">
    <source>
        <dbReference type="EMBL" id="AMO43822.1"/>
    </source>
</evidence>
<feature type="region of interest" description="Disordered" evidence="1">
    <location>
        <begin position="1"/>
        <end position="46"/>
    </location>
</feature>
<dbReference type="GeneID" id="29122805"/>
<protein>
    <submittedName>
        <fullName evidence="2">Uncharacterized protein</fullName>
    </submittedName>
</protein>
<proteinExistence type="predicted"/>
<reference evidence="2 3" key="1">
    <citation type="submission" date="2016-01" db="EMBL/GenBank/DDBJ databases">
        <authorList>
            <person name="Cotto-Rosario A."/>
            <person name="Gomez-Fuentes N."/>
            <person name="Berrios-Ruiz J."/>
            <person name="Caceres-Velazquez C."/>
            <person name="Casiano-Real M."/>
            <person name="Cotto-Berrios I."/>
            <person name="Crespo-Vega V."/>
            <person name="DeJesus-David M."/>
            <person name="DelToro-Sanchez C.J."/>
            <person name="Diaz-Morales C.J."/>
            <person name="Espada-Ramos M."/>
            <person name="Feliciano-Torres M.J."/>
            <person name="Fernandez-Rodriguez P.M."/>
            <person name="Fernandez-Martinez M."/>
            <person name="Figueroa-Concepcion D."/>
            <person name="Figueroa-Bermudez M.L."/>
            <person name="Garcia-Delgado K."/>
            <person name="Nunez-Rodriguez C."/>
            <person name="Quiles-Santiago A.M."/>
            <person name="Rodriguez-Gonzalez A."/>
            <person name="Santiago-Burgos D."/>
            <person name="Solivan-Perez E."/>
            <person name="Torres-Vazquez A."/>
            <person name="Verdejo-Lopez V."/>
            <person name="Vazquez E."/>
            <person name="Rubin M.R."/>
            <person name="Ware V.C."/>
            <person name="Bradley K.W."/>
            <person name="Asai D.J."/>
            <person name="Bowman C.A."/>
            <person name="Russell D.A."/>
            <person name="Pope W.H."/>
            <person name="Jacobs-Sera D."/>
            <person name="Hendrix R.W."/>
            <person name="Hatfull G.F."/>
        </authorList>
    </citation>
    <scope>NUCLEOTIDE SEQUENCE [LARGE SCALE GENOMIC DNA]</scope>
</reference>
<dbReference type="EMBL" id="KU613353">
    <property type="protein sequence ID" value="AMO43822.1"/>
    <property type="molecule type" value="Genomic_DNA"/>
</dbReference>
<evidence type="ECO:0000313" key="3">
    <source>
        <dbReference type="Proteomes" id="UP000201448"/>
    </source>
</evidence>
<gene>
    <name evidence="2" type="ORF">PBI_CATALINA_55</name>
</gene>
<organism evidence="2 3">
    <name type="scientific">Mycobacterium phage Catalina</name>
    <dbReference type="NCBI Taxonomy" id="1792253"/>
    <lineage>
        <taxon>Viruses</taxon>
        <taxon>Duplodnaviria</taxon>
        <taxon>Heunggongvirae</taxon>
        <taxon>Uroviricota</taxon>
        <taxon>Caudoviricetes</taxon>
        <taxon>Fromanvirus</taxon>
        <taxon>Fromanvirus packman</taxon>
    </lineage>
</organism>
<evidence type="ECO:0000256" key="1">
    <source>
        <dbReference type="SAM" id="MobiDB-lite"/>
    </source>
</evidence>
<sequence>MRENFGNGWSDRGPRKAVKGWDASMRSCKPTIKPPKAHDEENEEAA</sequence>